<name>A0A2S5CFL6_9GAMM</name>
<evidence type="ECO:0000256" key="1">
    <source>
        <dbReference type="SAM" id="MobiDB-lite"/>
    </source>
</evidence>
<organism evidence="2 3">
    <name type="scientific">Methylovulum psychrotolerans</name>
    <dbReference type="NCBI Taxonomy" id="1704499"/>
    <lineage>
        <taxon>Bacteria</taxon>
        <taxon>Pseudomonadati</taxon>
        <taxon>Pseudomonadota</taxon>
        <taxon>Gammaproteobacteria</taxon>
        <taxon>Methylococcales</taxon>
        <taxon>Methylococcaceae</taxon>
        <taxon>Methylovulum</taxon>
    </lineage>
</organism>
<dbReference type="Proteomes" id="UP000237423">
    <property type="component" value="Unassembled WGS sequence"/>
</dbReference>
<gene>
    <name evidence="2" type="ORF">AADEFJLK_04643</name>
</gene>
<dbReference type="EMBL" id="PGFZ01000051">
    <property type="protein sequence ID" value="POZ49591.1"/>
    <property type="molecule type" value="Genomic_DNA"/>
</dbReference>
<accession>A0A2S5CFL6</accession>
<reference evidence="2 3" key="1">
    <citation type="submission" date="2017-11" db="EMBL/GenBank/DDBJ databases">
        <title>Draft Genome Sequence of Methylobacter psychrotolerans Sph1T, an Obligate Methanotroph from Low-Temperature Environments.</title>
        <authorList>
            <person name="Oshkin I.Y."/>
            <person name="Miroshnikov K."/>
            <person name="Belova S.E."/>
            <person name="Korzhenkov A."/>
            <person name="Toshchakov S.V."/>
            <person name="Dedysh S.N."/>
        </authorList>
    </citation>
    <scope>NUCLEOTIDE SEQUENCE [LARGE SCALE GENOMIC DNA]</scope>
    <source>
        <strain evidence="2 3">Sph1</strain>
    </source>
</reference>
<evidence type="ECO:0000313" key="2">
    <source>
        <dbReference type="EMBL" id="POZ49591.1"/>
    </source>
</evidence>
<feature type="compositionally biased region" description="Basic and acidic residues" evidence="1">
    <location>
        <begin position="327"/>
        <end position="345"/>
    </location>
</feature>
<dbReference type="Pfam" id="PF07042">
    <property type="entry name" value="TrfA"/>
    <property type="match status" value="1"/>
</dbReference>
<dbReference type="InterPro" id="IPR010751">
    <property type="entry name" value="TrfA"/>
</dbReference>
<comment type="caution">
    <text evidence="2">The sequence shown here is derived from an EMBL/GenBank/DDBJ whole genome shotgun (WGS) entry which is preliminary data.</text>
</comment>
<proteinExistence type="predicted"/>
<protein>
    <submittedName>
        <fullName evidence="2">TrfA family protein</fullName>
    </submittedName>
</protein>
<dbReference type="AlphaFoldDB" id="A0A2S5CFL6"/>
<sequence>MNDEKNPLSGSEREDFDKAREAVLPLFRESIREHAQNLSPSLQDSLASIGASMLARQALKQQTEPPKEEKDPENNENLQLSFWGEEYRAAPNAVFRSSLFPVLSTHQKENRRFLNKEDIFCVSGLKIVFTGQQFDQSDLDVYLELLKIAQPFPLGTPIKFSAYYLLKSLGLPTGGSNHTRLHDVLVRLRGGTVDITDHGKKYFGGLIEGGFRDEATMNYELIINPKFAALFDFGMFSKLSLEIRQSLGRNPTAKSLHAYYSSHTNPTAHKIETLANITGISGKNKKTTIIKAHKVMKDAQFLRDYEVQEDSIKADINHSPSQKRSIIKKETIKKAKKTDCKTEQK</sequence>
<feature type="region of interest" description="Disordered" evidence="1">
    <location>
        <begin position="316"/>
        <end position="345"/>
    </location>
</feature>
<evidence type="ECO:0000313" key="3">
    <source>
        <dbReference type="Proteomes" id="UP000237423"/>
    </source>
</evidence>
<dbReference type="RefSeq" id="WP_103976008.1">
    <property type="nucleotide sequence ID" value="NZ_JAGVVN010000008.1"/>
</dbReference>